<evidence type="ECO:0000256" key="4">
    <source>
        <dbReference type="ARBA" id="ARBA00012180"/>
    </source>
</evidence>
<comment type="function">
    <text evidence="2">Endonuclease that specifically degrades the RNA of RNA-DNA hybrids.</text>
</comment>
<evidence type="ECO:0000313" key="12">
    <source>
        <dbReference type="EMBL" id="RYR78839.1"/>
    </source>
</evidence>
<evidence type="ECO:0000256" key="2">
    <source>
        <dbReference type="ARBA" id="ARBA00004065"/>
    </source>
</evidence>
<protein>
    <recommendedName>
        <fullName evidence="5">Ribonuclease H</fullName>
        <ecNumber evidence="4">3.1.26.4</ecNumber>
    </recommendedName>
</protein>
<proteinExistence type="inferred from homology"/>
<evidence type="ECO:0000256" key="6">
    <source>
        <dbReference type="ARBA" id="ARBA00022722"/>
    </source>
</evidence>
<evidence type="ECO:0000259" key="11">
    <source>
        <dbReference type="Pfam" id="PF01693"/>
    </source>
</evidence>
<dbReference type="GO" id="GO:0046872">
    <property type="term" value="F:metal ion binding"/>
    <property type="evidence" value="ECO:0007669"/>
    <property type="project" value="UniProtKB-KW"/>
</dbReference>
<evidence type="ECO:0000256" key="8">
    <source>
        <dbReference type="ARBA" id="ARBA00022759"/>
    </source>
</evidence>
<organism evidence="12 13">
    <name type="scientific">Arachis hypogaea</name>
    <name type="common">Peanut</name>
    <dbReference type="NCBI Taxonomy" id="3818"/>
    <lineage>
        <taxon>Eukaryota</taxon>
        <taxon>Viridiplantae</taxon>
        <taxon>Streptophyta</taxon>
        <taxon>Embryophyta</taxon>
        <taxon>Tracheophyta</taxon>
        <taxon>Spermatophyta</taxon>
        <taxon>Magnoliopsida</taxon>
        <taxon>eudicotyledons</taxon>
        <taxon>Gunneridae</taxon>
        <taxon>Pentapetalae</taxon>
        <taxon>rosids</taxon>
        <taxon>fabids</taxon>
        <taxon>Fabales</taxon>
        <taxon>Fabaceae</taxon>
        <taxon>Papilionoideae</taxon>
        <taxon>50 kb inversion clade</taxon>
        <taxon>dalbergioids sensu lato</taxon>
        <taxon>Dalbergieae</taxon>
        <taxon>Pterocarpus clade</taxon>
        <taxon>Arachis</taxon>
    </lineage>
</organism>
<keyword evidence="8" id="KW-0255">Endonuclease</keyword>
<comment type="similarity">
    <text evidence="3">Belongs to the RNase H family.</text>
</comment>
<dbReference type="EC" id="3.1.26.4" evidence="4"/>
<accession>A0A445ETN0</accession>
<name>A0A445ETN0_ARAHY</name>
<dbReference type="STRING" id="3818.A0A445ETN0"/>
<dbReference type="SUPFAM" id="SSF55658">
    <property type="entry name" value="L9 N-domain-like"/>
    <property type="match status" value="1"/>
</dbReference>
<comment type="caution">
    <text evidence="12">The sequence shown here is derived from an EMBL/GenBank/DDBJ whole genome shotgun (WGS) entry which is preliminary data.</text>
</comment>
<gene>
    <name evidence="12" type="ORF">Ahy_A01g003705</name>
</gene>
<keyword evidence="13" id="KW-1185">Reference proteome</keyword>
<keyword evidence="6" id="KW-0540">Nuclease</keyword>
<evidence type="ECO:0000256" key="10">
    <source>
        <dbReference type="ARBA" id="ARBA00022842"/>
    </source>
</evidence>
<dbReference type="FunFam" id="3.40.970.10:FF:000002">
    <property type="entry name" value="Ribonuclease H"/>
    <property type="match status" value="1"/>
</dbReference>
<dbReference type="Gene3D" id="3.40.970.10">
    <property type="entry name" value="Ribonuclease H1, N-terminal domain"/>
    <property type="match status" value="1"/>
</dbReference>
<dbReference type="InterPro" id="IPR011320">
    <property type="entry name" value="RNase_H1_N"/>
</dbReference>
<dbReference type="InterPro" id="IPR037056">
    <property type="entry name" value="RNase_H1_N_sf"/>
</dbReference>
<dbReference type="GO" id="GO:0004523">
    <property type="term" value="F:RNA-DNA hybrid ribonuclease activity"/>
    <property type="evidence" value="ECO:0007669"/>
    <property type="project" value="UniProtKB-EC"/>
</dbReference>
<comment type="cofactor">
    <cofactor evidence="1">
        <name>Mg(2+)</name>
        <dbReference type="ChEBI" id="CHEBI:18420"/>
    </cofactor>
</comment>
<evidence type="ECO:0000256" key="3">
    <source>
        <dbReference type="ARBA" id="ARBA00005300"/>
    </source>
</evidence>
<evidence type="ECO:0000313" key="13">
    <source>
        <dbReference type="Proteomes" id="UP000289738"/>
    </source>
</evidence>
<evidence type="ECO:0000256" key="7">
    <source>
        <dbReference type="ARBA" id="ARBA00022723"/>
    </source>
</evidence>
<keyword evidence="10" id="KW-0460">Magnesium</keyword>
<dbReference type="EMBL" id="SDMP01000001">
    <property type="protein sequence ID" value="RYR78839.1"/>
    <property type="molecule type" value="Genomic_DNA"/>
</dbReference>
<dbReference type="Proteomes" id="UP000289738">
    <property type="component" value="Chromosome A01"/>
</dbReference>
<evidence type="ECO:0000256" key="5">
    <source>
        <dbReference type="ARBA" id="ARBA00017721"/>
    </source>
</evidence>
<keyword evidence="7" id="KW-0479">Metal-binding</keyword>
<dbReference type="AlphaFoldDB" id="A0A445ETN0"/>
<sequence length="200" mass="22419">MNTDGDRFLFYAMRRGRVPGVYQSWQECDQQMNGYQNSKHRGFRDLAEALTWLHSATAPPTHQPTPPVQPVRKRSSRLLGGAFYSILSSQQVSSGVVPSNNQQCGGRSNPVVQGEINPKDDDGLFGFMVVLSHNGRGLDLMAHGYTICDYNHHILVRVKEYRIVSDDVVGVLVGVLVRKKVKMDPTRIQFFFGFPPGLIK</sequence>
<feature type="domain" description="Ribonuclease H1 N-terminal" evidence="11">
    <location>
        <begin position="10"/>
        <end position="52"/>
    </location>
</feature>
<dbReference type="Pfam" id="PF01693">
    <property type="entry name" value="Cauli_VI"/>
    <property type="match status" value="1"/>
</dbReference>
<dbReference type="InterPro" id="IPR009027">
    <property type="entry name" value="Ribosomal_bL9/RNase_H1_N"/>
</dbReference>
<evidence type="ECO:0000256" key="1">
    <source>
        <dbReference type="ARBA" id="ARBA00001946"/>
    </source>
</evidence>
<evidence type="ECO:0000256" key="9">
    <source>
        <dbReference type="ARBA" id="ARBA00022801"/>
    </source>
</evidence>
<keyword evidence="9" id="KW-0378">Hydrolase</keyword>
<reference evidence="12 13" key="1">
    <citation type="submission" date="2019-01" db="EMBL/GenBank/DDBJ databases">
        <title>Sequencing of cultivated peanut Arachis hypogaea provides insights into genome evolution and oil improvement.</title>
        <authorList>
            <person name="Chen X."/>
        </authorList>
    </citation>
    <scope>NUCLEOTIDE SEQUENCE [LARGE SCALE GENOMIC DNA]</scope>
    <source>
        <strain evidence="13">cv. Fuhuasheng</strain>
        <tissue evidence="12">Leaves</tissue>
    </source>
</reference>